<dbReference type="Pfam" id="PF07217">
    <property type="entry name" value="Het-C"/>
    <property type="match status" value="1"/>
</dbReference>
<dbReference type="AlphaFoldDB" id="A0A1B7P685"/>
<feature type="chain" id="PRO_5008598441" description="NIMA-interacting protein TinC" evidence="2">
    <location>
        <begin position="26"/>
        <end position="1000"/>
    </location>
</feature>
<dbReference type="OrthoDB" id="2506204at2759"/>
<keyword evidence="4" id="KW-1185">Reference proteome</keyword>
<dbReference type="Proteomes" id="UP000091918">
    <property type="component" value="Unassembled WGS sequence"/>
</dbReference>
<name>A0A1B7P685_9EURO</name>
<feature type="compositionally biased region" description="Basic and acidic residues" evidence="1">
    <location>
        <begin position="682"/>
        <end position="723"/>
    </location>
</feature>
<protein>
    <recommendedName>
        <fullName evidence="5">NIMA-interacting protein TinC</fullName>
    </recommendedName>
</protein>
<evidence type="ECO:0000313" key="3">
    <source>
        <dbReference type="EMBL" id="OAX84545.1"/>
    </source>
</evidence>
<organism evidence="3 4">
    <name type="scientific">Emergomyces africanus</name>
    <dbReference type="NCBI Taxonomy" id="1955775"/>
    <lineage>
        <taxon>Eukaryota</taxon>
        <taxon>Fungi</taxon>
        <taxon>Dikarya</taxon>
        <taxon>Ascomycota</taxon>
        <taxon>Pezizomycotina</taxon>
        <taxon>Eurotiomycetes</taxon>
        <taxon>Eurotiomycetidae</taxon>
        <taxon>Onygenales</taxon>
        <taxon>Ajellomycetaceae</taxon>
        <taxon>Emergomyces</taxon>
    </lineage>
</organism>
<feature type="compositionally biased region" description="Polar residues" evidence="1">
    <location>
        <begin position="762"/>
        <end position="777"/>
    </location>
</feature>
<keyword evidence="2" id="KW-0732">Signal</keyword>
<feature type="compositionally biased region" description="Gly residues" evidence="1">
    <location>
        <begin position="788"/>
        <end position="810"/>
    </location>
</feature>
<gene>
    <name evidence="3" type="ORF">ACJ72_01090</name>
</gene>
<dbReference type="InterPro" id="IPR052577">
    <property type="entry name" value="VWA7"/>
</dbReference>
<proteinExistence type="predicted"/>
<feature type="compositionally biased region" description="Basic and acidic residues" evidence="1">
    <location>
        <begin position="640"/>
        <end position="674"/>
    </location>
</feature>
<dbReference type="EMBL" id="LGUA01000068">
    <property type="protein sequence ID" value="OAX84545.1"/>
    <property type="molecule type" value="Genomic_DNA"/>
</dbReference>
<feature type="compositionally biased region" description="Basic residues" evidence="1">
    <location>
        <begin position="736"/>
        <end position="748"/>
    </location>
</feature>
<reference evidence="3 4" key="1">
    <citation type="submission" date="2015-07" db="EMBL/GenBank/DDBJ databases">
        <title>Emmonsia species relationships and genome sequence.</title>
        <authorList>
            <person name="Cuomo C.A."/>
            <person name="Schwartz I.S."/>
            <person name="Kenyon C."/>
            <person name="de Hoog G.S."/>
            <person name="Govender N.P."/>
            <person name="Botha A."/>
            <person name="Moreno L."/>
            <person name="de Vries M."/>
            <person name="Munoz J.F."/>
            <person name="Stielow J.B."/>
        </authorList>
    </citation>
    <scope>NUCLEOTIDE SEQUENCE [LARGE SCALE GENOMIC DNA]</scope>
    <source>
        <strain evidence="3 4">CBS 136260</strain>
    </source>
</reference>
<feature type="region of interest" description="Disordered" evidence="1">
    <location>
        <begin position="552"/>
        <end position="585"/>
    </location>
</feature>
<sequence length="1000" mass="112336">MAWSTTTTVAATCLLVLLFSRPAHAFGAGNIASMSKIEGQNWRHGDIEDVILTLLMARSAGGEKFSKMNLKRIYFGNWLRDYSQAIDIGTVKYVSAEAIRLLLWVLGFMSFGYGTGEFEVTTERIGCYQPTEHIDNPLAMERVKTHAAIMHASGGPSTRRERLKNYISSEDLGIDTSAGLLRRVFGECIALGRRYSRSKREADLHEALRLLGTGLHTLEDYLAHSNYVELSLRELNENEIFPHVGRNTQIQLAGARHAVYPIVTGTFGGVDFLHSVMGEFSDKATQSEIQNLEGMIAESENQKPQEGFLQNLLDKIPDGLFGSEDSTGKMNEFKSNAESTKQRNQNISPRQPEEWAIYMSDVHQQMYPLLEWHDNLMKSINEAIERIPVLPDLIEQVQEQITVFVFSVMAPYVLPIIQQVKHELETGSSEVIQSSKDQQLNTFENPYCTDPTHSMLSKDHFSNVLNEPAGKAAAEVVRWVVPQIMACWDDESVDVDRTMNRIINGVLHHPALRNDGEDGAQAMRDIMFNVVRDWWEAQGYNGQDSLRRQLSEQGVRAGENHKAGVHDSGHGCGKPMGLPNRNRPVAGGALDMFGLEGLTAKSSKSKPSDFEKMASEAVGGGLIGSLVGGIVGGATGGALGERDDGKRHKEKKEHRSDPHQYSSHDKGKDYEHEEKKKKKKDKEKSDKDDKEWKKDKKDKKADKDKKYKEDKKISKKYDDYGDNDREDDGDDYERKKEKKEKKEKKDKKHHGDERYGRDEYQSGGNRQTQFAETTSSYGHGEQRYDTGISGGYAAGVPGGRSEGYGGGEARGYGTESRGYGESESRGYGGGYGGESRGETRGYGESEFQGGYGGRRADYGTESRGYGESESRGHGGESRGGYDRQQEHETSSSHHHGHRERSGSRERTSRRYESGHYGGDERRHGSRDRSHDRKGDDDGDDDNYRRRYGKKMTMITTMMVVTMAMERSINISISITDVILKRFMFMATMLFLRHGWFDKEY</sequence>
<evidence type="ECO:0000256" key="1">
    <source>
        <dbReference type="SAM" id="MobiDB-lite"/>
    </source>
</evidence>
<feature type="compositionally biased region" description="Basic and acidic residues" evidence="1">
    <location>
        <begin position="749"/>
        <end position="760"/>
    </location>
</feature>
<feature type="region of interest" description="Disordered" evidence="1">
    <location>
        <begin position="636"/>
        <end position="944"/>
    </location>
</feature>
<dbReference type="InterPro" id="IPR010816">
    <property type="entry name" value="Het-C"/>
</dbReference>
<dbReference type="PANTHER" id="PTHR14905:SF11">
    <property type="entry name" value="TINC (EUROFUNG)"/>
    <property type="match status" value="1"/>
</dbReference>
<dbReference type="STRING" id="1658172.A0A1B7P685"/>
<evidence type="ECO:0000256" key="2">
    <source>
        <dbReference type="SAM" id="SignalP"/>
    </source>
</evidence>
<feature type="compositionally biased region" description="Basic and acidic residues" evidence="1">
    <location>
        <begin position="558"/>
        <end position="569"/>
    </location>
</feature>
<dbReference type="PANTHER" id="PTHR14905">
    <property type="entry name" value="NG37"/>
    <property type="match status" value="1"/>
</dbReference>
<accession>A0A1B7P685</accession>
<feature type="compositionally biased region" description="Basic and acidic residues" evidence="1">
    <location>
        <begin position="854"/>
        <end position="891"/>
    </location>
</feature>
<comment type="caution">
    <text evidence="3">The sequence shown here is derived from an EMBL/GenBank/DDBJ whole genome shotgun (WGS) entry which is preliminary data.</text>
</comment>
<feature type="signal peptide" evidence="2">
    <location>
        <begin position="1"/>
        <end position="25"/>
    </location>
</feature>
<feature type="compositionally biased region" description="Basic and acidic residues" evidence="1">
    <location>
        <begin position="899"/>
        <end position="935"/>
    </location>
</feature>
<evidence type="ECO:0000313" key="4">
    <source>
        <dbReference type="Proteomes" id="UP000091918"/>
    </source>
</evidence>
<evidence type="ECO:0008006" key="5">
    <source>
        <dbReference type="Google" id="ProtNLM"/>
    </source>
</evidence>